<protein>
    <recommendedName>
        <fullName evidence="4">DUF2268 domain-containing protein</fullName>
    </recommendedName>
</protein>
<evidence type="ECO:0000313" key="2">
    <source>
        <dbReference type="EMBL" id="MFC7371689.1"/>
    </source>
</evidence>
<feature type="transmembrane region" description="Helical" evidence="1">
    <location>
        <begin position="34"/>
        <end position="56"/>
    </location>
</feature>
<comment type="caution">
    <text evidence="2">The sequence shown here is derived from an EMBL/GenBank/DDBJ whole genome shotgun (WGS) entry which is preliminary data.</text>
</comment>
<evidence type="ECO:0000313" key="3">
    <source>
        <dbReference type="Proteomes" id="UP001596549"/>
    </source>
</evidence>
<gene>
    <name evidence="2" type="ORF">ACFQPF_08370</name>
</gene>
<dbReference type="EMBL" id="JBHTCP010000014">
    <property type="protein sequence ID" value="MFC7371689.1"/>
    <property type="molecule type" value="Genomic_DNA"/>
</dbReference>
<keyword evidence="1" id="KW-0812">Transmembrane</keyword>
<evidence type="ECO:0008006" key="4">
    <source>
        <dbReference type="Google" id="ProtNLM"/>
    </source>
</evidence>
<keyword evidence="1" id="KW-0472">Membrane</keyword>
<organism evidence="2 3">
    <name type="scientific">Fictibacillus iocasae</name>
    <dbReference type="NCBI Taxonomy" id="2715437"/>
    <lineage>
        <taxon>Bacteria</taxon>
        <taxon>Bacillati</taxon>
        <taxon>Bacillota</taxon>
        <taxon>Bacilli</taxon>
        <taxon>Bacillales</taxon>
        <taxon>Fictibacillaceae</taxon>
        <taxon>Fictibacillus</taxon>
    </lineage>
</organism>
<accession>A0ABW2NMJ7</accession>
<feature type="transmembrane region" description="Helical" evidence="1">
    <location>
        <begin position="68"/>
        <end position="87"/>
    </location>
</feature>
<sequence length="370" mass="42914">MDFFIQTVKAIVVLLLAILLIFLSFLLLDGKQGLFAAALLLTAMFGLLIFFIQVFIIDSSIRKDPLRLLSCICCLLISGAVVTAVAVTNESLYTVLPHSNLKPVDKIYFYKEALLYRSERKQTRLKYLQSLKSYRRDGFTLYYSEKDESLAKKMVHHSPKVKKIMNALTGGFLLKPVNVILYSNPFIFQDHVPKHRFDRLKGMYVPSENTIHLFIGDHDRTNEEALLKRFAHEYGHHFIVSFLESHGLNNRHLPRWFEEGTAEYAAEKSIRLRTPFRPLNIIPFKRLHTKQQWEEANRKSSPHHPYKQSFHAVDELIRIAGPSEVGKLMLLSSDGNFYGWLEKISAMSLEEFQVSFLAEEMEIYKDLRRN</sequence>
<dbReference type="Proteomes" id="UP001596549">
    <property type="component" value="Unassembled WGS sequence"/>
</dbReference>
<keyword evidence="3" id="KW-1185">Reference proteome</keyword>
<reference evidence="3" key="1">
    <citation type="journal article" date="2019" name="Int. J. Syst. Evol. Microbiol.">
        <title>The Global Catalogue of Microorganisms (GCM) 10K type strain sequencing project: providing services to taxonomists for standard genome sequencing and annotation.</title>
        <authorList>
            <consortium name="The Broad Institute Genomics Platform"/>
            <consortium name="The Broad Institute Genome Sequencing Center for Infectious Disease"/>
            <person name="Wu L."/>
            <person name="Ma J."/>
        </authorList>
    </citation>
    <scope>NUCLEOTIDE SEQUENCE [LARGE SCALE GENOMIC DNA]</scope>
    <source>
        <strain evidence="3">NBRC 106396</strain>
    </source>
</reference>
<feature type="transmembrane region" description="Helical" evidence="1">
    <location>
        <begin position="7"/>
        <end position="28"/>
    </location>
</feature>
<keyword evidence="1" id="KW-1133">Transmembrane helix</keyword>
<proteinExistence type="predicted"/>
<name>A0ABW2NMJ7_9BACL</name>
<evidence type="ECO:0000256" key="1">
    <source>
        <dbReference type="SAM" id="Phobius"/>
    </source>
</evidence>
<dbReference type="RefSeq" id="WP_379748521.1">
    <property type="nucleotide sequence ID" value="NZ_JBHTCP010000014.1"/>
</dbReference>